<accession>A0ABX2MBM9</accession>
<comment type="caution">
    <text evidence="1">The sequence shown here is derived from an EMBL/GenBank/DDBJ whole genome shotgun (WGS) entry which is preliminary data.</text>
</comment>
<dbReference type="Proteomes" id="UP000573001">
    <property type="component" value="Unassembled WGS sequence"/>
</dbReference>
<keyword evidence="2" id="KW-1185">Reference proteome</keyword>
<evidence type="ECO:0000313" key="2">
    <source>
        <dbReference type="Proteomes" id="UP000573001"/>
    </source>
</evidence>
<reference evidence="1 2" key="1">
    <citation type="submission" date="2020-05" db="EMBL/GenBank/DDBJ databases">
        <title>Genome Sequencing of Type Strains.</title>
        <authorList>
            <person name="Lemaire J.F."/>
            <person name="Inderbitzin P."/>
            <person name="Gregorio O.A."/>
            <person name="Collins S.B."/>
            <person name="Wespe N."/>
            <person name="Knight-Connoni V."/>
        </authorList>
    </citation>
    <scope>NUCLEOTIDE SEQUENCE [LARGE SCALE GENOMIC DNA]</scope>
    <source>
        <strain evidence="1 2">ATCC 19096</strain>
    </source>
</reference>
<dbReference type="EMBL" id="JABMCE010000049">
    <property type="protein sequence ID" value="NUU12724.1"/>
    <property type="molecule type" value="Genomic_DNA"/>
</dbReference>
<sequence>MTETKTKRARWRIERGGTPGGRLPGWFAVLTAHDGCVVRCAHVPTYGAAWAVVDLHNTGEATA</sequence>
<organism evidence="1 2">
    <name type="scientific">Curtobacterium pusillum</name>
    <dbReference type="NCBI Taxonomy" id="69373"/>
    <lineage>
        <taxon>Bacteria</taxon>
        <taxon>Bacillati</taxon>
        <taxon>Actinomycetota</taxon>
        <taxon>Actinomycetes</taxon>
        <taxon>Micrococcales</taxon>
        <taxon>Microbacteriaceae</taxon>
        <taxon>Curtobacterium</taxon>
    </lineage>
</organism>
<name>A0ABX2MBM9_9MICO</name>
<gene>
    <name evidence="1" type="ORF">HP507_02555</name>
</gene>
<dbReference type="RefSeq" id="WP_175350290.1">
    <property type="nucleotide sequence ID" value="NZ_BAAAWQ010000001.1"/>
</dbReference>
<protein>
    <submittedName>
        <fullName evidence="1">Uncharacterized protein</fullName>
    </submittedName>
</protein>
<proteinExistence type="predicted"/>
<evidence type="ECO:0000313" key="1">
    <source>
        <dbReference type="EMBL" id="NUU12724.1"/>
    </source>
</evidence>